<dbReference type="Gene3D" id="1.20.1260.10">
    <property type="match status" value="1"/>
</dbReference>
<proteinExistence type="predicted"/>
<protein>
    <recommendedName>
        <fullName evidence="3">Rubrerythrin</fullName>
    </recommendedName>
</protein>
<keyword evidence="2" id="KW-1185">Reference proteome</keyword>
<reference evidence="1 2" key="1">
    <citation type="submission" date="2019-08" db="EMBL/GenBank/DDBJ databases">
        <title>Deep-cultivation of Planctomycetes and their phenomic and genomic characterization uncovers novel biology.</title>
        <authorList>
            <person name="Wiegand S."/>
            <person name="Jogler M."/>
            <person name="Boedeker C."/>
            <person name="Pinto D."/>
            <person name="Vollmers J."/>
            <person name="Rivas-Marin E."/>
            <person name="Kohn T."/>
            <person name="Peeters S.H."/>
            <person name="Heuer A."/>
            <person name="Rast P."/>
            <person name="Oberbeckmann S."/>
            <person name="Bunk B."/>
            <person name="Jeske O."/>
            <person name="Meyerdierks A."/>
            <person name="Storesund J.E."/>
            <person name="Kallscheuer N."/>
            <person name="Luecker S."/>
            <person name="Lage O.M."/>
            <person name="Pohl T."/>
            <person name="Merkel B.J."/>
            <person name="Hornburger P."/>
            <person name="Mueller R.-W."/>
            <person name="Bruemmer F."/>
            <person name="Labrenz M."/>
            <person name="Spormann A.M."/>
            <person name="Op den Camp H."/>
            <person name="Overmann J."/>
            <person name="Amann R."/>
            <person name="Jetten M.S.M."/>
            <person name="Mascher T."/>
            <person name="Medema M.H."/>
            <person name="Devos D.P."/>
            <person name="Kaster A.-K."/>
            <person name="Ovreas L."/>
            <person name="Rohde M."/>
            <person name="Galperin M.Y."/>
            <person name="Jogler C."/>
        </authorList>
    </citation>
    <scope>NUCLEOTIDE SEQUENCE [LARGE SCALE GENOMIC DNA]</scope>
    <source>
        <strain evidence="1 2">Pr1d</strain>
    </source>
</reference>
<dbReference type="AlphaFoldDB" id="A0A5B9QS57"/>
<evidence type="ECO:0008006" key="3">
    <source>
        <dbReference type="Google" id="ProtNLM"/>
    </source>
</evidence>
<dbReference type="Proteomes" id="UP000323917">
    <property type="component" value="Chromosome"/>
</dbReference>
<evidence type="ECO:0000313" key="1">
    <source>
        <dbReference type="EMBL" id="QEG36951.1"/>
    </source>
</evidence>
<evidence type="ECO:0000313" key="2">
    <source>
        <dbReference type="Proteomes" id="UP000323917"/>
    </source>
</evidence>
<sequence length="154" mass="17939">MAYLQVKDILVHAEKLREFLRDFTRRHELKANNDLLAGLFQEVSQHEQQFKECLDEYRKDTSAELLQTWIQFDGVEDLEEAMDALSAADEQDTQSLLGQLLAAEEALQRVYELVQEQTSATKLEELFGELQQIQDHHLRNIADCVSEYGQMHRD</sequence>
<name>A0A5B9QS57_9BACT</name>
<dbReference type="KEGG" id="bgok:Pr1d_42910"/>
<dbReference type="OrthoDB" id="289703at2"/>
<organism evidence="1 2">
    <name type="scientific">Bythopirellula goksoeyrii</name>
    <dbReference type="NCBI Taxonomy" id="1400387"/>
    <lineage>
        <taxon>Bacteria</taxon>
        <taxon>Pseudomonadati</taxon>
        <taxon>Planctomycetota</taxon>
        <taxon>Planctomycetia</taxon>
        <taxon>Pirellulales</taxon>
        <taxon>Lacipirellulaceae</taxon>
        <taxon>Bythopirellula</taxon>
    </lineage>
</organism>
<gene>
    <name evidence="1" type="ORF">Pr1d_42910</name>
</gene>
<dbReference type="EMBL" id="CP042913">
    <property type="protein sequence ID" value="QEG36951.1"/>
    <property type="molecule type" value="Genomic_DNA"/>
</dbReference>
<dbReference type="RefSeq" id="WP_148075241.1">
    <property type="nucleotide sequence ID" value="NZ_CP042913.1"/>
</dbReference>
<dbReference type="InterPro" id="IPR012347">
    <property type="entry name" value="Ferritin-like"/>
</dbReference>
<accession>A0A5B9QS57</accession>